<comment type="caution">
    <text evidence="1">The sequence shown here is derived from an EMBL/GenBank/DDBJ whole genome shotgun (WGS) entry which is preliminary data.</text>
</comment>
<dbReference type="OrthoDB" id="1923891at2"/>
<organism evidence="1 2">
    <name type="scientific">Clostridium tarantellae</name>
    <dbReference type="NCBI Taxonomy" id="39493"/>
    <lineage>
        <taxon>Bacteria</taxon>
        <taxon>Bacillati</taxon>
        <taxon>Bacillota</taxon>
        <taxon>Clostridia</taxon>
        <taxon>Eubacteriales</taxon>
        <taxon>Clostridiaceae</taxon>
        <taxon>Clostridium</taxon>
    </lineage>
</organism>
<protein>
    <submittedName>
        <fullName evidence="1">Uncharacterized protein</fullName>
    </submittedName>
</protein>
<dbReference type="RefSeq" id="WP_152888441.1">
    <property type="nucleotide sequence ID" value="NZ_WHJC01000044.1"/>
</dbReference>
<sequence length="566" mass="66283">MSKNKINESKDLMVEINLSEAPMFTFARTQKIHTVKSLMENKNTTNEAKEVLEDIYKTNELSKVDYRKWIDSKGMTRELIISSVRSLPDSYCMDVFLGLIRLMVNDNSPLCPDENGLYKLKSNKVEFTLNRLCEAMELKSGGNTYKKIKDALRRLKATDYYSLGKGSLYNKVKGTYETRSEKAVSLIDSYDTSEIVTSEDGDNKLFSGYVTFGDLIMNNLEAGFVRVVRNHQYFQLKTGITRGLYLYIESNRTSTDIYIKRSFDVLKNKIPIDFEYPSRLKSKLKKSLESMYELGIIKDWFYGDEILINGFKEQCIYIIFKGTRKELIQFLTKKEQNFKIDNRKKTNDNNIENIEIKFPEDINKELLNFGINEKKIIELINKHSKYELAEYILWMQDGISKGKVKDPASLFVFATTTVGENGRMVNVEKTHPHIIQFVKKYKEEVEGKKSIAENIIKKAYEKYIDNDLKLFEEEDEFAYVATRDSVLEDISNSQKNKIKSQRAMYNMATSQQEKLKLLAIIEKWERFTVEQYKSEIFLEEFVKRIKIYRGLMNYLEFRSSYIKKNK</sequence>
<dbReference type="AlphaFoldDB" id="A0A6I1MJP2"/>
<gene>
    <name evidence="1" type="ORF">GBZ86_05230</name>
</gene>
<proteinExistence type="predicted"/>
<dbReference type="Proteomes" id="UP000430345">
    <property type="component" value="Unassembled WGS sequence"/>
</dbReference>
<evidence type="ECO:0000313" key="1">
    <source>
        <dbReference type="EMBL" id="MPQ43164.1"/>
    </source>
</evidence>
<evidence type="ECO:0000313" key="2">
    <source>
        <dbReference type="Proteomes" id="UP000430345"/>
    </source>
</evidence>
<dbReference type="EMBL" id="WHJC01000044">
    <property type="protein sequence ID" value="MPQ43164.1"/>
    <property type="molecule type" value="Genomic_DNA"/>
</dbReference>
<name>A0A6I1MJP2_9CLOT</name>
<reference evidence="1 2" key="1">
    <citation type="submission" date="2019-10" db="EMBL/GenBank/DDBJ databases">
        <title>The Genome Sequence of Clostridium tarantellae Isolated from Fish Brain.</title>
        <authorList>
            <person name="Bano L."/>
            <person name="Kiel M."/>
            <person name="Sales G."/>
            <person name="Doxey A.C."/>
            <person name="Mansfield M.J."/>
            <person name="Schiavone M."/>
            <person name="Rossetto O."/>
            <person name="Pirazzini M."/>
            <person name="Dobrindt U."/>
            <person name="Montecucco C."/>
        </authorList>
    </citation>
    <scope>NUCLEOTIDE SEQUENCE [LARGE SCALE GENOMIC DNA]</scope>
    <source>
        <strain evidence="1 2">DSM 3997</strain>
    </source>
</reference>
<accession>A0A6I1MJP2</accession>
<dbReference type="Pfam" id="PF10134">
    <property type="entry name" value="RPA"/>
    <property type="match status" value="1"/>
</dbReference>
<dbReference type="InterPro" id="IPR018777">
    <property type="entry name" value="Replication_initiator_prot_A"/>
</dbReference>
<keyword evidence="2" id="KW-1185">Reference proteome</keyword>